<dbReference type="Proteomes" id="UP001189429">
    <property type="component" value="Unassembled WGS sequence"/>
</dbReference>
<organism evidence="2 3">
    <name type="scientific">Prorocentrum cordatum</name>
    <dbReference type="NCBI Taxonomy" id="2364126"/>
    <lineage>
        <taxon>Eukaryota</taxon>
        <taxon>Sar</taxon>
        <taxon>Alveolata</taxon>
        <taxon>Dinophyceae</taxon>
        <taxon>Prorocentrales</taxon>
        <taxon>Prorocentraceae</taxon>
        <taxon>Prorocentrum</taxon>
    </lineage>
</organism>
<accession>A0ABN9WY80</accession>
<dbReference type="EMBL" id="CAUYUJ010019530">
    <property type="protein sequence ID" value="CAK0891883.1"/>
    <property type="molecule type" value="Genomic_DNA"/>
</dbReference>
<feature type="compositionally biased region" description="Pro residues" evidence="1">
    <location>
        <begin position="18"/>
        <end position="31"/>
    </location>
</feature>
<evidence type="ECO:0000313" key="3">
    <source>
        <dbReference type="Proteomes" id="UP001189429"/>
    </source>
</evidence>
<feature type="non-terminal residue" evidence="2">
    <location>
        <position position="70"/>
    </location>
</feature>
<feature type="compositionally biased region" description="Low complexity" evidence="1">
    <location>
        <begin position="1"/>
        <end position="17"/>
    </location>
</feature>
<gene>
    <name evidence="2" type="ORF">PCOR1329_LOCUS71684</name>
</gene>
<feature type="non-terminal residue" evidence="2">
    <location>
        <position position="1"/>
    </location>
</feature>
<keyword evidence="3" id="KW-1185">Reference proteome</keyword>
<name>A0ABN9WY80_9DINO</name>
<evidence type="ECO:0000256" key="1">
    <source>
        <dbReference type="SAM" id="MobiDB-lite"/>
    </source>
</evidence>
<feature type="compositionally biased region" description="Low complexity" evidence="1">
    <location>
        <begin position="39"/>
        <end position="70"/>
    </location>
</feature>
<proteinExistence type="predicted"/>
<feature type="region of interest" description="Disordered" evidence="1">
    <location>
        <begin position="1"/>
        <end position="70"/>
    </location>
</feature>
<comment type="caution">
    <text evidence="2">The sequence shown here is derived from an EMBL/GenBank/DDBJ whole genome shotgun (WGS) entry which is preliminary data.</text>
</comment>
<protein>
    <submittedName>
        <fullName evidence="2">Uncharacterized protein</fullName>
    </submittedName>
</protein>
<sequence length="70" mass="7243">AREAAGGCCAARWRPTTPRWPPPGIGRPSPAPRSRRSRAWPAWACRAAGSCSRSSGGASAGARPGPWSAM</sequence>
<evidence type="ECO:0000313" key="2">
    <source>
        <dbReference type="EMBL" id="CAK0891883.1"/>
    </source>
</evidence>
<reference evidence="2" key="1">
    <citation type="submission" date="2023-10" db="EMBL/GenBank/DDBJ databases">
        <authorList>
            <person name="Chen Y."/>
            <person name="Shah S."/>
            <person name="Dougan E. K."/>
            <person name="Thang M."/>
            <person name="Chan C."/>
        </authorList>
    </citation>
    <scope>NUCLEOTIDE SEQUENCE [LARGE SCALE GENOMIC DNA]</scope>
</reference>